<comment type="caution">
    <text evidence="2">The sequence shown here is derived from an EMBL/GenBank/DDBJ whole genome shotgun (WGS) entry which is preliminary data.</text>
</comment>
<name>A0A654VCH8_STREE</name>
<evidence type="ECO:0000313" key="3">
    <source>
        <dbReference type="EMBL" id="VNB46846.1"/>
    </source>
</evidence>
<reference evidence="3 5" key="2">
    <citation type="submission" date="2019-04" db="EMBL/GenBank/DDBJ databases">
        <authorList>
            <consortium name="Pathogen Informatics"/>
        </authorList>
    </citation>
    <scope>NUCLEOTIDE SEQUENCE [LARGE SCALE GENOMIC DNA]</scope>
    <source>
        <strain evidence="3 5">GPSC54</strain>
    </source>
</reference>
<evidence type="ECO:0000313" key="1">
    <source>
        <dbReference type="EMBL" id="CEX64384.1"/>
    </source>
</evidence>
<protein>
    <submittedName>
        <fullName evidence="2">Uncharacterized protein</fullName>
    </submittedName>
</protein>
<accession>A0A654VCH8</accession>
<reference evidence="1 4" key="1">
    <citation type="submission" date="2015-03" db="EMBL/GenBank/DDBJ databases">
        <authorList>
            <consortium name="Pathogen Informatics"/>
            <person name="Murphy D."/>
        </authorList>
    </citation>
    <scope>NUCLEOTIDE SEQUENCE [LARGE SCALE GENOMIC DNA]</scope>
    <source>
        <strain evidence="1">SMRU51</strain>
        <strain evidence="4">type strain: N</strain>
    </source>
</reference>
<dbReference type="Proteomes" id="UP000310822">
    <property type="component" value="Unassembled WGS sequence"/>
</dbReference>
<dbReference type="RefSeq" id="WP_000361114.1">
    <property type="nucleotide sequence ID" value="NZ_CDQA01000033.1"/>
</dbReference>
<evidence type="ECO:0000313" key="5">
    <source>
        <dbReference type="Proteomes" id="UP000310822"/>
    </source>
</evidence>
<dbReference type="Proteomes" id="UP000048507">
    <property type="component" value="Unassembled WGS sequence"/>
</dbReference>
<dbReference type="EMBL" id="CFFA01000013">
    <property type="protein sequence ID" value="CEX64384.1"/>
    <property type="molecule type" value="Genomic_DNA"/>
</dbReference>
<gene>
    <name evidence="1" type="ORF">ERS019209_01193</name>
    <name evidence="2" type="ORF">GM537_01895</name>
    <name evidence="3" type="ORF">SAMEA2783718_00886</name>
</gene>
<dbReference type="EMBL" id="CAASIK010000004">
    <property type="protein sequence ID" value="VNB46846.1"/>
    <property type="molecule type" value="Genomic_DNA"/>
</dbReference>
<dbReference type="Proteomes" id="UP000490982">
    <property type="component" value="Unassembled WGS sequence"/>
</dbReference>
<organism evidence="2 6">
    <name type="scientific">Streptococcus pneumoniae</name>
    <dbReference type="NCBI Taxonomy" id="1313"/>
    <lineage>
        <taxon>Bacteria</taxon>
        <taxon>Bacillati</taxon>
        <taxon>Bacillota</taxon>
        <taxon>Bacilli</taxon>
        <taxon>Lactobacillales</taxon>
        <taxon>Streptococcaceae</taxon>
        <taxon>Streptococcus</taxon>
    </lineage>
</organism>
<evidence type="ECO:0000313" key="2">
    <source>
        <dbReference type="EMBL" id="MTW23657.1"/>
    </source>
</evidence>
<dbReference type="EMBL" id="WNHS01000005">
    <property type="protein sequence ID" value="MTW23657.1"/>
    <property type="molecule type" value="Genomic_DNA"/>
</dbReference>
<evidence type="ECO:0000313" key="4">
    <source>
        <dbReference type="Proteomes" id="UP000048507"/>
    </source>
</evidence>
<evidence type="ECO:0000313" key="6">
    <source>
        <dbReference type="Proteomes" id="UP000490982"/>
    </source>
</evidence>
<proteinExistence type="predicted"/>
<reference evidence="2 6" key="3">
    <citation type="submission" date="2019-11" db="EMBL/GenBank/DDBJ databases">
        <title>Growth characteristics of pneumococcus vary with the chemical composition of the capsule and with environmental conditions.</title>
        <authorList>
            <person name="Tothpal A."/>
            <person name="Desobry K."/>
            <person name="Joshi S."/>
            <person name="Wyllie A.L."/>
            <person name="Weinberger D.M."/>
        </authorList>
    </citation>
    <scope>NUCLEOTIDE SEQUENCE [LARGE SCALE GENOMIC DNA]</scope>
    <source>
        <strain evidence="6">pnumococcus23A</strain>
        <strain evidence="2">Pnumococcus23A</strain>
    </source>
</reference>
<sequence length="61" mass="7411">MDKRDLSIRAYLIEAKYYLGESNNKRVLEYIQYALDIVEGTRIGDFEDEYINQYRKELKEK</sequence>
<dbReference type="AlphaFoldDB" id="A0A654VCH8"/>